<proteinExistence type="predicted"/>
<sequence length="521" mass="54793">MIVLSVVVVAVVLVSGAMIGSAVSEPSGLPLTGLPEGPVGVAAAGSLELSVDARGHDPDAVRLTLDGKEVSREVSGETVRYRPGGLSDGEHTFIAEIPAGGLLGWMRTGPGVSKTFTVDTRPPDLEVAQPDTVPSYRQPVTVRGKAAGAERVTVGTSSVTPDSDGGFEVTLPRAPVGASVVAVDDAGNATTRPIDTRVTMPRTKSVHVTAYGWADEGLREGILAMAREGRINSVELDIKDEDGVVGYASEVPLARESGAAAGIYDARAALKTLHDMGLRVDGRIVAFRDPTLAGWAWGGGRQDWVIQSPGGGPYSSGYGAIAFTNFANPEVRRYNIDLAAEAARLGFDGVMYDYVRRPDGPLEGMHFAGITESPSASIAGFLRESRDPVRDAGASLGAAVFGIAVNRPEQIAQDIRLIAPHVDYVAPMVYPSHWGAGEYGVADPNSQPFDIVQRSLQDFRALTQGTGAAVIPWLQDFSLGVNYGDNEVRAQIDAAAHTGIDSFFLWNPSVRYHPGAMPPGA</sequence>
<dbReference type="Gene3D" id="3.20.20.80">
    <property type="entry name" value="Glycosidases"/>
    <property type="match status" value="1"/>
</dbReference>
<dbReference type="InterPro" id="IPR025275">
    <property type="entry name" value="DUF4015"/>
</dbReference>
<organism evidence="2 3">
    <name type="scientific">Nocardia mexicana</name>
    <dbReference type="NCBI Taxonomy" id="279262"/>
    <lineage>
        <taxon>Bacteria</taxon>
        <taxon>Bacillati</taxon>
        <taxon>Actinomycetota</taxon>
        <taxon>Actinomycetes</taxon>
        <taxon>Mycobacteriales</taxon>
        <taxon>Nocardiaceae</taxon>
        <taxon>Nocardia</taxon>
    </lineage>
</organism>
<comment type="caution">
    <text evidence="2">The sequence shown here is derived from an EMBL/GenBank/DDBJ whole genome shotgun (WGS) entry which is preliminary data.</text>
</comment>
<keyword evidence="3" id="KW-1185">Reference proteome</keyword>
<accession>A0A370H5S9</accession>
<dbReference type="STRING" id="1210089.GCA_001613165_04745"/>
<evidence type="ECO:0000259" key="1">
    <source>
        <dbReference type="Pfam" id="PF13200"/>
    </source>
</evidence>
<dbReference type="InterPro" id="IPR017853">
    <property type="entry name" value="GH"/>
</dbReference>
<dbReference type="AlphaFoldDB" id="A0A370H5S9"/>
<evidence type="ECO:0000313" key="3">
    <source>
        <dbReference type="Proteomes" id="UP000255355"/>
    </source>
</evidence>
<dbReference type="EMBL" id="QQAZ01000005">
    <property type="protein sequence ID" value="RDI51108.1"/>
    <property type="molecule type" value="Genomic_DNA"/>
</dbReference>
<reference evidence="2 3" key="1">
    <citation type="submission" date="2018-07" db="EMBL/GenBank/DDBJ databases">
        <title>Genomic Encyclopedia of Type Strains, Phase IV (KMG-IV): sequencing the most valuable type-strain genomes for metagenomic binning, comparative biology and taxonomic classification.</title>
        <authorList>
            <person name="Goeker M."/>
        </authorList>
    </citation>
    <scope>NUCLEOTIDE SEQUENCE [LARGE SCALE GENOMIC DNA]</scope>
    <source>
        <strain evidence="2 3">DSM 44952</strain>
    </source>
</reference>
<name>A0A370H5S9_9NOCA</name>
<gene>
    <name evidence="2" type="ORF">DFR68_105585</name>
</gene>
<feature type="domain" description="DUF4015" evidence="1">
    <location>
        <begin position="205"/>
        <end position="512"/>
    </location>
</feature>
<protein>
    <recommendedName>
        <fullName evidence="1">DUF4015 domain-containing protein</fullName>
    </recommendedName>
</protein>
<dbReference type="Proteomes" id="UP000255355">
    <property type="component" value="Unassembled WGS sequence"/>
</dbReference>
<evidence type="ECO:0000313" key="2">
    <source>
        <dbReference type="EMBL" id="RDI51108.1"/>
    </source>
</evidence>
<dbReference type="SUPFAM" id="SSF51445">
    <property type="entry name" value="(Trans)glycosidases"/>
    <property type="match status" value="1"/>
</dbReference>
<dbReference type="Pfam" id="PF13200">
    <property type="entry name" value="DUF4015"/>
    <property type="match status" value="1"/>
</dbReference>